<dbReference type="InterPro" id="IPR051206">
    <property type="entry name" value="NAMLAA_amidase_2"/>
</dbReference>
<organism evidence="14 15">
    <name type="scientific">Inmirania thermothiophila</name>
    <dbReference type="NCBI Taxonomy" id="1750597"/>
    <lineage>
        <taxon>Bacteria</taxon>
        <taxon>Pseudomonadati</taxon>
        <taxon>Pseudomonadota</taxon>
        <taxon>Gammaproteobacteria</taxon>
        <taxon>Chromatiales</taxon>
        <taxon>Ectothiorhodospiraceae</taxon>
        <taxon>Inmirania</taxon>
    </lineage>
</organism>
<dbReference type="PANTHER" id="PTHR30417">
    <property type="entry name" value="N-ACETYLMURAMOYL-L-ALANINE AMIDASE AMID"/>
    <property type="match status" value="1"/>
</dbReference>
<dbReference type="RefSeq" id="WP_123400756.1">
    <property type="nucleotide sequence ID" value="NZ_RJVI01000001.1"/>
</dbReference>
<keyword evidence="10" id="KW-0961">Cell wall biogenesis/degradation</keyword>
<protein>
    <recommendedName>
        <fullName evidence="11">1,6-anhydro-N-acetylmuramyl-L-alanine amidase AmpD</fullName>
        <ecNumber evidence="5">3.5.1.28</ecNumber>
    </recommendedName>
    <alternativeName>
        <fullName evidence="12">N-acetylmuramoyl-L-alanine amidase</fullName>
    </alternativeName>
</protein>
<dbReference type="EC" id="3.5.1.28" evidence="5"/>
<evidence type="ECO:0000256" key="3">
    <source>
        <dbReference type="ARBA" id="ARBA00004496"/>
    </source>
</evidence>
<comment type="subcellular location">
    <subcellularLocation>
        <location evidence="3">Cytoplasm</location>
    </subcellularLocation>
</comment>
<evidence type="ECO:0000256" key="11">
    <source>
        <dbReference type="ARBA" id="ARBA00039257"/>
    </source>
</evidence>
<comment type="caution">
    <text evidence="14">The sequence shown here is derived from an EMBL/GenBank/DDBJ whole genome shotgun (WGS) entry which is preliminary data.</text>
</comment>
<dbReference type="GO" id="GO:0046872">
    <property type="term" value="F:metal ion binding"/>
    <property type="evidence" value="ECO:0007669"/>
    <property type="project" value="UniProtKB-KW"/>
</dbReference>
<keyword evidence="9" id="KW-0862">Zinc</keyword>
<dbReference type="GO" id="GO:0005737">
    <property type="term" value="C:cytoplasm"/>
    <property type="evidence" value="ECO:0007669"/>
    <property type="project" value="UniProtKB-SubCell"/>
</dbReference>
<dbReference type="AlphaFoldDB" id="A0A3N1YCJ7"/>
<keyword evidence="7" id="KW-0479">Metal-binding</keyword>
<dbReference type="GO" id="GO:0009254">
    <property type="term" value="P:peptidoglycan turnover"/>
    <property type="evidence" value="ECO:0007669"/>
    <property type="project" value="TreeGrafter"/>
</dbReference>
<dbReference type="GO" id="GO:0071555">
    <property type="term" value="P:cell wall organization"/>
    <property type="evidence" value="ECO:0007669"/>
    <property type="project" value="UniProtKB-KW"/>
</dbReference>
<dbReference type="PANTHER" id="PTHR30417:SF4">
    <property type="entry name" value="1,6-ANHYDRO-N-ACETYLMURAMYL-L-ALANINE AMIDASE AMPD"/>
    <property type="match status" value="1"/>
</dbReference>
<evidence type="ECO:0000256" key="9">
    <source>
        <dbReference type="ARBA" id="ARBA00022833"/>
    </source>
</evidence>
<dbReference type="Pfam" id="PF01510">
    <property type="entry name" value="Amidase_2"/>
    <property type="match status" value="1"/>
</dbReference>
<dbReference type="CDD" id="cd06583">
    <property type="entry name" value="PGRP"/>
    <property type="match status" value="1"/>
</dbReference>
<evidence type="ECO:0000256" key="5">
    <source>
        <dbReference type="ARBA" id="ARBA00011901"/>
    </source>
</evidence>
<comment type="cofactor">
    <cofactor evidence="2">
        <name>Zn(2+)</name>
        <dbReference type="ChEBI" id="CHEBI:29105"/>
    </cofactor>
</comment>
<feature type="domain" description="N-acetylmuramoyl-L-alanine amidase" evidence="13">
    <location>
        <begin position="22"/>
        <end position="173"/>
    </location>
</feature>
<evidence type="ECO:0000313" key="14">
    <source>
        <dbReference type="EMBL" id="ROR35117.1"/>
    </source>
</evidence>
<dbReference type="Proteomes" id="UP000276634">
    <property type="component" value="Unassembled WGS sequence"/>
</dbReference>
<evidence type="ECO:0000256" key="2">
    <source>
        <dbReference type="ARBA" id="ARBA00001947"/>
    </source>
</evidence>
<evidence type="ECO:0000256" key="6">
    <source>
        <dbReference type="ARBA" id="ARBA00022490"/>
    </source>
</evidence>
<comment type="similarity">
    <text evidence="4">Belongs to the N-acetylmuramoyl-L-alanine amidase 2 family.</text>
</comment>
<dbReference type="InterPro" id="IPR002502">
    <property type="entry name" value="Amidase_domain"/>
</dbReference>
<dbReference type="GO" id="GO:0008745">
    <property type="term" value="F:N-acetylmuramoyl-L-alanine amidase activity"/>
    <property type="evidence" value="ECO:0007669"/>
    <property type="project" value="UniProtKB-EC"/>
</dbReference>
<sequence length="192" mass="21090">MSRFGEVDRASGRVAGARWLPSPNRDARPPGCDVELVVIHAISLPPGQYGGPWIDRLFTNRLDPAAHPYFAAVAHLRVSAHLLIHRDGGLTQYVSLHERAWHAGESAFRGRPRCNDYSVGIELEGPEEGPFEPVQYHTLEAVLAGLRRAWPALTADRIVGHADIAPGRKRDPGAGFDWVRVRRALDVEGSVA</sequence>
<evidence type="ECO:0000313" key="15">
    <source>
        <dbReference type="Proteomes" id="UP000276634"/>
    </source>
</evidence>
<evidence type="ECO:0000259" key="13">
    <source>
        <dbReference type="SMART" id="SM00644"/>
    </source>
</evidence>
<keyword evidence="6" id="KW-0963">Cytoplasm</keyword>
<dbReference type="Gene3D" id="3.40.80.10">
    <property type="entry name" value="Peptidoglycan recognition protein-like"/>
    <property type="match status" value="1"/>
</dbReference>
<proteinExistence type="inferred from homology"/>
<evidence type="ECO:0000256" key="12">
    <source>
        <dbReference type="ARBA" id="ARBA00042615"/>
    </source>
</evidence>
<dbReference type="SMART" id="SM00644">
    <property type="entry name" value="Ami_2"/>
    <property type="match status" value="1"/>
</dbReference>
<accession>A0A3N1YCJ7</accession>
<evidence type="ECO:0000256" key="8">
    <source>
        <dbReference type="ARBA" id="ARBA00022801"/>
    </source>
</evidence>
<dbReference type="SUPFAM" id="SSF55846">
    <property type="entry name" value="N-acetylmuramoyl-L-alanine amidase-like"/>
    <property type="match status" value="1"/>
</dbReference>
<gene>
    <name evidence="14" type="ORF">EDC57_1034</name>
</gene>
<evidence type="ECO:0000256" key="10">
    <source>
        <dbReference type="ARBA" id="ARBA00023316"/>
    </source>
</evidence>
<reference evidence="14 15" key="1">
    <citation type="submission" date="2018-11" db="EMBL/GenBank/DDBJ databases">
        <title>Genomic Encyclopedia of Type Strains, Phase IV (KMG-IV): sequencing the most valuable type-strain genomes for metagenomic binning, comparative biology and taxonomic classification.</title>
        <authorList>
            <person name="Goeker M."/>
        </authorList>
    </citation>
    <scope>NUCLEOTIDE SEQUENCE [LARGE SCALE GENOMIC DNA]</scope>
    <source>
        <strain evidence="14 15">DSM 100275</strain>
    </source>
</reference>
<dbReference type="InterPro" id="IPR036505">
    <property type="entry name" value="Amidase/PGRP_sf"/>
</dbReference>
<evidence type="ECO:0000256" key="4">
    <source>
        <dbReference type="ARBA" id="ARBA00007553"/>
    </source>
</evidence>
<evidence type="ECO:0000256" key="7">
    <source>
        <dbReference type="ARBA" id="ARBA00022723"/>
    </source>
</evidence>
<keyword evidence="15" id="KW-1185">Reference proteome</keyword>
<dbReference type="GO" id="GO:0009253">
    <property type="term" value="P:peptidoglycan catabolic process"/>
    <property type="evidence" value="ECO:0007669"/>
    <property type="project" value="InterPro"/>
</dbReference>
<name>A0A3N1YCJ7_9GAMM</name>
<dbReference type="NCBIfam" id="NF008758">
    <property type="entry name" value="PRK11789.1"/>
    <property type="match status" value="1"/>
</dbReference>
<dbReference type="OrthoDB" id="9794842at2"/>
<dbReference type="EMBL" id="RJVI01000001">
    <property type="protein sequence ID" value="ROR35117.1"/>
    <property type="molecule type" value="Genomic_DNA"/>
</dbReference>
<evidence type="ECO:0000256" key="1">
    <source>
        <dbReference type="ARBA" id="ARBA00001561"/>
    </source>
</evidence>
<keyword evidence="8" id="KW-0378">Hydrolase</keyword>
<comment type="catalytic activity">
    <reaction evidence="1">
        <text>Hydrolyzes the link between N-acetylmuramoyl residues and L-amino acid residues in certain cell-wall glycopeptides.</text>
        <dbReference type="EC" id="3.5.1.28"/>
    </reaction>
</comment>